<dbReference type="PRINTS" id="PR00107">
    <property type="entry name" value="PHOSPHOCPHPR"/>
</dbReference>
<dbReference type="GO" id="GO:0005737">
    <property type="term" value="C:cytoplasm"/>
    <property type="evidence" value="ECO:0007669"/>
    <property type="project" value="UniProtKB-SubCell"/>
</dbReference>
<reference evidence="9 10" key="1">
    <citation type="journal article" date="2010" name="Int. J. Syst. Evol. Microbiol.">
        <title>Bacillus horneckiae sp. nov., isolated from a spacecraft-assembly clean room.</title>
        <authorList>
            <person name="Vaishampayan P."/>
            <person name="Probst A."/>
            <person name="Krishnamurthi S."/>
            <person name="Ghosh S."/>
            <person name="Osman S."/>
            <person name="McDowall A."/>
            <person name="Ruckmani A."/>
            <person name="Mayilraj S."/>
            <person name="Venkateswaran K."/>
        </authorList>
    </citation>
    <scope>NUCLEOTIDE SEQUENCE [LARGE SCALE GENOMIC DNA]</scope>
    <source>
        <strain evidence="10">1PO1SC</strain>
    </source>
</reference>
<dbReference type="InterPro" id="IPR002114">
    <property type="entry name" value="PTS_HPr_Ser_P_site"/>
</dbReference>
<comment type="similarity">
    <text evidence="3">Belongs to the HPr family.</text>
</comment>
<keyword evidence="5" id="KW-0963">Cytoplasm</keyword>
<dbReference type="InterPro" id="IPR000032">
    <property type="entry name" value="HPr-like"/>
</dbReference>
<evidence type="ECO:0000259" key="8">
    <source>
        <dbReference type="PROSITE" id="PS51350"/>
    </source>
</evidence>
<evidence type="ECO:0000313" key="10">
    <source>
        <dbReference type="Proteomes" id="UP000233343"/>
    </source>
</evidence>
<evidence type="ECO:0000256" key="2">
    <source>
        <dbReference type="ARBA" id="ARBA00004496"/>
    </source>
</evidence>
<keyword evidence="6" id="KW-0762">Sugar transport</keyword>
<dbReference type="InterPro" id="IPR001020">
    <property type="entry name" value="PTS_HPr_His_P_site"/>
</dbReference>
<dbReference type="CDD" id="cd00367">
    <property type="entry name" value="PTS-HPr_like"/>
    <property type="match status" value="1"/>
</dbReference>
<evidence type="ECO:0000313" key="9">
    <source>
        <dbReference type="EMBL" id="PKG25960.1"/>
    </source>
</evidence>
<dbReference type="PROSITE" id="PS00369">
    <property type="entry name" value="PTS_HPR_HIS"/>
    <property type="match status" value="1"/>
</dbReference>
<gene>
    <name evidence="9" type="ORF">CWS20_26670</name>
</gene>
<dbReference type="PROSITE" id="PS00589">
    <property type="entry name" value="PTS_HPR_SER"/>
    <property type="match status" value="1"/>
</dbReference>
<comment type="subcellular location">
    <subcellularLocation>
        <location evidence="2">Cytoplasm</location>
    </subcellularLocation>
</comment>
<evidence type="ECO:0000256" key="7">
    <source>
        <dbReference type="ARBA" id="ARBA00022683"/>
    </source>
</evidence>
<dbReference type="GO" id="GO:0009401">
    <property type="term" value="P:phosphoenolpyruvate-dependent sugar phosphotransferase system"/>
    <property type="evidence" value="ECO:0007669"/>
    <property type="project" value="UniProtKB-KW"/>
</dbReference>
<dbReference type="InterPro" id="IPR050399">
    <property type="entry name" value="HPr"/>
</dbReference>
<dbReference type="InterPro" id="IPR035895">
    <property type="entry name" value="HPr-like_sf"/>
</dbReference>
<dbReference type="NCBIfam" id="TIGR01003">
    <property type="entry name" value="PTS_HPr_family"/>
    <property type="match status" value="1"/>
</dbReference>
<organism evidence="9 10">
    <name type="scientific">Cytobacillus horneckiae</name>
    <dbReference type="NCBI Taxonomy" id="549687"/>
    <lineage>
        <taxon>Bacteria</taxon>
        <taxon>Bacillati</taxon>
        <taxon>Bacillota</taxon>
        <taxon>Bacilli</taxon>
        <taxon>Bacillales</taxon>
        <taxon>Bacillaceae</taxon>
        <taxon>Cytobacillus</taxon>
    </lineage>
</organism>
<dbReference type="SUPFAM" id="SSF55594">
    <property type="entry name" value="HPr-like"/>
    <property type="match status" value="1"/>
</dbReference>
<dbReference type="EMBL" id="PISD01000084">
    <property type="protein sequence ID" value="PKG25960.1"/>
    <property type="molecule type" value="Genomic_DNA"/>
</dbReference>
<dbReference type="Proteomes" id="UP000233343">
    <property type="component" value="Unassembled WGS sequence"/>
</dbReference>
<evidence type="ECO:0000256" key="4">
    <source>
        <dbReference type="ARBA" id="ARBA00020422"/>
    </source>
</evidence>
<comment type="function">
    <text evidence="1">General (non sugar-specific) component of the phosphoenolpyruvate-dependent sugar phosphotransferase system (sugar PTS). This major carbohydrate active-transport system catalyzes the phosphorylation of incoming sugar substrates concomitantly with their translocation across the cell membrane. The phosphoryl group from phosphoenolpyruvate (PEP) is transferred to the phosphoryl carrier protein HPr by enzyme I. Phospho-HPr then transfers it to the PTS EIIA domain.</text>
</comment>
<dbReference type="RefSeq" id="WP_066196739.1">
    <property type="nucleotide sequence ID" value="NZ_CP194732.1"/>
</dbReference>
<comment type="caution">
    <text evidence="9">The sequence shown here is derived from an EMBL/GenBank/DDBJ whole genome shotgun (WGS) entry which is preliminary data.</text>
</comment>
<name>A0A2N0Z8Z1_9BACI</name>
<evidence type="ECO:0000256" key="6">
    <source>
        <dbReference type="ARBA" id="ARBA00022597"/>
    </source>
</evidence>
<dbReference type="Gene3D" id="3.30.1340.10">
    <property type="entry name" value="HPr-like"/>
    <property type="match status" value="1"/>
</dbReference>
<dbReference type="PANTHER" id="PTHR33705:SF2">
    <property type="entry name" value="PHOSPHOCARRIER PROTEIN NPR"/>
    <property type="match status" value="1"/>
</dbReference>
<accession>A0A2N0Z8Z1</accession>
<protein>
    <recommendedName>
        <fullName evidence="4">Phosphocarrier protein HPr</fullName>
    </recommendedName>
</protein>
<evidence type="ECO:0000256" key="5">
    <source>
        <dbReference type="ARBA" id="ARBA00022490"/>
    </source>
</evidence>
<feature type="domain" description="HPr" evidence="8">
    <location>
        <begin position="1"/>
        <end position="88"/>
    </location>
</feature>
<dbReference type="PANTHER" id="PTHR33705">
    <property type="entry name" value="PHOSPHOCARRIER PROTEIN HPR"/>
    <property type="match status" value="1"/>
</dbReference>
<dbReference type="Pfam" id="PF00381">
    <property type="entry name" value="PTS-HPr"/>
    <property type="match status" value="1"/>
</dbReference>
<keyword evidence="10" id="KW-1185">Reference proteome</keyword>
<dbReference type="NCBIfam" id="NF010352">
    <property type="entry name" value="PRK13780.1"/>
    <property type="match status" value="1"/>
</dbReference>
<dbReference type="PROSITE" id="PS51350">
    <property type="entry name" value="PTS_HPR_DOM"/>
    <property type="match status" value="1"/>
</dbReference>
<proteinExistence type="inferred from homology"/>
<sequence length="88" mass="9652">MLEKNFTVISDTGIHARPATQLVQTAGRFSSDIQMEYKGRKVNLKSIMGVMALAVGKGGEIKIIIEGNDEQAAMEELQDMLQREGLAE</sequence>
<dbReference type="AlphaFoldDB" id="A0A2N0Z8Z1"/>
<keyword evidence="7" id="KW-0598">Phosphotransferase system</keyword>
<evidence type="ECO:0000256" key="3">
    <source>
        <dbReference type="ARBA" id="ARBA00010736"/>
    </source>
</evidence>
<evidence type="ECO:0000256" key="1">
    <source>
        <dbReference type="ARBA" id="ARBA00003681"/>
    </source>
</evidence>
<keyword evidence="6" id="KW-0813">Transport</keyword>